<accession>A0A0U2JIS8</accession>
<keyword evidence="3" id="KW-0645">Protease</keyword>
<keyword evidence="3" id="KW-0378">Hydrolase</keyword>
<sequence>MKVSLIRATLSALLLIPLLIQAKTEPFGQGRQLVSADNYHVLTPRERIAPENKILNQRLEQLLPQLMAESDLDMWLIINREYAEDPVYFTLVPQPTFAARRTTMLLFSRKADGSVEKLSVNRYPLGEPYTSAWAGGDLEQQWQALADEITKRKPKQIGINISEHWPVADGLTSGLHQKLLQVLPSEYQNRLVPAENLVVRWLEQRTQAEIDLYPQIVSLARAVIAEGFSNKVITPGVTHTDDVAWYLRERFEQLDLPVWFMPYVNLQRPGLHCESDSPYCGISGTIERGDVLHTDVGICYLKLCTDTQEMAYVLKNGETDAPDGLKAALATGNHWQDLLTTEFKTGRSGNQILTATHKAADKHNINQSTYTHAIGFVGHAPGPTIGMWDNQGDTPVQGDWPLHANTAYAIEGNIKQQVPEWQDQWVQIKLEQSAYFDGKQVIYLAGRQTQWHLVR</sequence>
<name>A0A0U2JIS8_9ALTE</name>
<evidence type="ECO:0000313" key="4">
    <source>
        <dbReference type="Proteomes" id="UP000068447"/>
    </source>
</evidence>
<feature type="domain" description="Peptidase M24" evidence="2">
    <location>
        <begin position="219"/>
        <end position="415"/>
    </location>
</feature>
<dbReference type="GO" id="GO:0004177">
    <property type="term" value="F:aminopeptidase activity"/>
    <property type="evidence" value="ECO:0007669"/>
    <property type="project" value="UniProtKB-KW"/>
</dbReference>
<dbReference type="Proteomes" id="UP000068447">
    <property type="component" value="Chromosome"/>
</dbReference>
<dbReference type="EMBL" id="CP013650">
    <property type="protein sequence ID" value="ALS98230.1"/>
    <property type="molecule type" value="Genomic_DNA"/>
</dbReference>
<dbReference type="KEGG" id="lal:AT746_08205"/>
<reference evidence="3 4" key="1">
    <citation type="submission" date="2015-12" db="EMBL/GenBank/DDBJ databases">
        <title>Complete genome of Lacimicrobium alkaliphilum KCTC 32984.</title>
        <authorList>
            <person name="Kim S.-G."/>
            <person name="Lee Y.-J."/>
        </authorList>
    </citation>
    <scope>NUCLEOTIDE SEQUENCE [LARGE SCALE GENOMIC DNA]</scope>
    <source>
        <strain evidence="3 4">YelD216</strain>
    </source>
</reference>
<organism evidence="3 4">
    <name type="scientific">Lacimicrobium alkaliphilum</name>
    <dbReference type="NCBI Taxonomy" id="1526571"/>
    <lineage>
        <taxon>Bacteria</taxon>
        <taxon>Pseudomonadati</taxon>
        <taxon>Pseudomonadota</taxon>
        <taxon>Gammaproteobacteria</taxon>
        <taxon>Alteromonadales</taxon>
        <taxon>Alteromonadaceae</taxon>
        <taxon>Lacimicrobium</taxon>
    </lineage>
</organism>
<keyword evidence="3" id="KW-0031">Aminopeptidase</keyword>
<evidence type="ECO:0000256" key="1">
    <source>
        <dbReference type="SAM" id="SignalP"/>
    </source>
</evidence>
<protein>
    <submittedName>
        <fullName evidence="3">Xaa-Pro aminopeptidase</fullName>
    </submittedName>
</protein>
<dbReference type="STRING" id="1526571.AT746_08205"/>
<feature type="chain" id="PRO_5006830888" evidence="1">
    <location>
        <begin position="23"/>
        <end position="455"/>
    </location>
</feature>
<dbReference type="RefSeq" id="WP_062478929.1">
    <property type="nucleotide sequence ID" value="NZ_CP013650.1"/>
</dbReference>
<dbReference type="SUPFAM" id="SSF55920">
    <property type="entry name" value="Creatinase/aminopeptidase"/>
    <property type="match status" value="1"/>
</dbReference>
<dbReference type="AlphaFoldDB" id="A0A0U2JIS8"/>
<keyword evidence="4" id="KW-1185">Reference proteome</keyword>
<keyword evidence="1" id="KW-0732">Signal</keyword>
<dbReference type="InterPro" id="IPR036005">
    <property type="entry name" value="Creatinase/aminopeptidase-like"/>
</dbReference>
<proteinExistence type="predicted"/>
<gene>
    <name evidence="3" type="ORF">AT746_08205</name>
</gene>
<evidence type="ECO:0000313" key="3">
    <source>
        <dbReference type="EMBL" id="ALS98230.1"/>
    </source>
</evidence>
<dbReference type="OrthoDB" id="9765815at2"/>
<dbReference type="Gene3D" id="3.90.230.10">
    <property type="entry name" value="Creatinase/methionine aminopeptidase superfamily"/>
    <property type="match status" value="1"/>
</dbReference>
<feature type="signal peptide" evidence="1">
    <location>
        <begin position="1"/>
        <end position="22"/>
    </location>
</feature>
<evidence type="ECO:0000259" key="2">
    <source>
        <dbReference type="Pfam" id="PF00557"/>
    </source>
</evidence>
<dbReference type="InterPro" id="IPR000994">
    <property type="entry name" value="Pept_M24"/>
</dbReference>
<dbReference type="Pfam" id="PF00557">
    <property type="entry name" value="Peptidase_M24"/>
    <property type="match status" value="1"/>
</dbReference>